<keyword evidence="4" id="KW-0689">Ribosomal protein</keyword>
<evidence type="ECO:0000256" key="4">
    <source>
        <dbReference type="ARBA" id="ARBA00022980"/>
    </source>
</evidence>
<evidence type="ECO:0000256" key="7">
    <source>
        <dbReference type="ARBA" id="ARBA00035181"/>
    </source>
</evidence>
<keyword evidence="6" id="KW-0687">Ribonucleoprotein</keyword>
<gene>
    <name evidence="9" type="ORF">SPARVUS_LOCUS5397969</name>
</gene>
<comment type="similarity">
    <text evidence="2">Belongs to the mitochondrion-specific ribosomal protein mL52 family.</text>
</comment>
<evidence type="ECO:0000256" key="1">
    <source>
        <dbReference type="ARBA" id="ARBA00004173"/>
    </source>
</evidence>
<dbReference type="PANTHER" id="PTHR34090:SF1">
    <property type="entry name" value="LARGE RIBOSOMAL SUBUNIT PROTEIN ML52"/>
    <property type="match status" value="1"/>
</dbReference>
<dbReference type="InterPro" id="IPR034596">
    <property type="entry name" value="Ribosomal_mL52"/>
</dbReference>
<dbReference type="EMBL" id="CATNWA010011145">
    <property type="protein sequence ID" value="CAI9561237.1"/>
    <property type="molecule type" value="Genomic_DNA"/>
</dbReference>
<evidence type="ECO:0000313" key="10">
    <source>
        <dbReference type="Proteomes" id="UP001162483"/>
    </source>
</evidence>
<reference evidence="9" key="1">
    <citation type="submission" date="2023-05" db="EMBL/GenBank/DDBJ databases">
        <authorList>
            <person name="Stuckert A."/>
        </authorList>
    </citation>
    <scope>NUCLEOTIDE SEQUENCE</scope>
</reference>
<evidence type="ECO:0000256" key="2">
    <source>
        <dbReference type="ARBA" id="ARBA00007232"/>
    </source>
</evidence>
<dbReference type="PANTHER" id="PTHR34090">
    <property type="entry name" value="39S RIBOSOMAL PROTEIN L52, MITOCHONDRIAL"/>
    <property type="match status" value="1"/>
</dbReference>
<accession>A0ABN9CM38</accession>
<keyword evidence="10" id="KW-1185">Reference proteome</keyword>
<evidence type="ECO:0000256" key="5">
    <source>
        <dbReference type="ARBA" id="ARBA00023128"/>
    </source>
</evidence>
<comment type="subcellular location">
    <subcellularLocation>
        <location evidence="1">Mitochondrion</location>
    </subcellularLocation>
</comment>
<comment type="caution">
    <text evidence="9">The sequence shown here is derived from an EMBL/GenBank/DDBJ whole genome shotgun (WGS) entry which is preliminary data.</text>
</comment>
<evidence type="ECO:0000256" key="8">
    <source>
        <dbReference type="ARBA" id="ARBA00035425"/>
    </source>
</evidence>
<protein>
    <recommendedName>
        <fullName evidence="7">Large ribosomal subunit protein mL52</fullName>
    </recommendedName>
    <alternativeName>
        <fullName evidence="8">39S ribosomal protein L52, mitochondrial</fullName>
    </alternativeName>
</protein>
<dbReference type="Pfam" id="PF18699">
    <property type="entry name" value="MRPL52"/>
    <property type="match status" value="1"/>
</dbReference>
<proteinExistence type="inferred from homology"/>
<evidence type="ECO:0000313" key="9">
    <source>
        <dbReference type="EMBL" id="CAI9561237.1"/>
    </source>
</evidence>
<keyword evidence="5" id="KW-0496">Mitochondrion</keyword>
<evidence type="ECO:0000256" key="6">
    <source>
        <dbReference type="ARBA" id="ARBA00023274"/>
    </source>
</evidence>
<keyword evidence="3" id="KW-0809">Transit peptide</keyword>
<dbReference type="Proteomes" id="UP001162483">
    <property type="component" value="Unassembled WGS sequence"/>
</dbReference>
<sequence>MQWGVHRTSVSCTFKRNLQNSAVLFAGQDWRNKHGFAWINFKNGPLTDLPGWSFADGHPASLWKGQIRRLEENKALA</sequence>
<evidence type="ECO:0000256" key="3">
    <source>
        <dbReference type="ARBA" id="ARBA00022946"/>
    </source>
</evidence>
<name>A0ABN9CM38_9NEOB</name>
<organism evidence="9 10">
    <name type="scientific">Staurois parvus</name>
    <dbReference type="NCBI Taxonomy" id="386267"/>
    <lineage>
        <taxon>Eukaryota</taxon>
        <taxon>Metazoa</taxon>
        <taxon>Chordata</taxon>
        <taxon>Craniata</taxon>
        <taxon>Vertebrata</taxon>
        <taxon>Euteleostomi</taxon>
        <taxon>Amphibia</taxon>
        <taxon>Batrachia</taxon>
        <taxon>Anura</taxon>
        <taxon>Neobatrachia</taxon>
        <taxon>Ranoidea</taxon>
        <taxon>Ranidae</taxon>
        <taxon>Staurois</taxon>
    </lineage>
</organism>